<dbReference type="GO" id="GO:0005737">
    <property type="term" value="C:cytoplasm"/>
    <property type="evidence" value="ECO:0007669"/>
    <property type="project" value="TreeGrafter"/>
</dbReference>
<dbReference type="SUPFAM" id="SSF51690">
    <property type="entry name" value="Nicotinate/Quinolinate PRTase C-terminal domain-like"/>
    <property type="match status" value="1"/>
</dbReference>
<accession>A0A1H9INC2</accession>
<keyword evidence="4 5" id="KW-0808">Transferase</keyword>
<dbReference type="Gene3D" id="3.90.1170.20">
    <property type="entry name" value="Quinolinate phosphoribosyl transferase, N-terminal domain"/>
    <property type="match status" value="1"/>
</dbReference>
<dbReference type="GO" id="GO:0004514">
    <property type="term" value="F:nicotinate-nucleotide diphosphorylase (carboxylating) activity"/>
    <property type="evidence" value="ECO:0007669"/>
    <property type="project" value="InterPro"/>
</dbReference>
<evidence type="ECO:0000259" key="6">
    <source>
        <dbReference type="Pfam" id="PF01729"/>
    </source>
</evidence>
<dbReference type="Gene3D" id="3.20.20.70">
    <property type="entry name" value="Aldolase class I"/>
    <property type="match status" value="1"/>
</dbReference>
<dbReference type="InterPro" id="IPR027277">
    <property type="entry name" value="NadC/ModD"/>
</dbReference>
<evidence type="ECO:0000256" key="3">
    <source>
        <dbReference type="ARBA" id="ARBA00022676"/>
    </source>
</evidence>
<comment type="similarity">
    <text evidence="1 5">Belongs to the NadC/ModD family.</text>
</comment>
<dbReference type="Pfam" id="PF01729">
    <property type="entry name" value="QRPTase_C"/>
    <property type="match status" value="1"/>
</dbReference>
<dbReference type="InterPro" id="IPR006242">
    <property type="entry name" value="ModD"/>
</dbReference>
<evidence type="ECO:0000256" key="1">
    <source>
        <dbReference type="ARBA" id="ARBA00009400"/>
    </source>
</evidence>
<dbReference type="InterPro" id="IPR013785">
    <property type="entry name" value="Aldolase_TIM"/>
</dbReference>
<dbReference type="GO" id="GO:0009435">
    <property type="term" value="P:NAD+ biosynthetic process"/>
    <property type="evidence" value="ECO:0007669"/>
    <property type="project" value="InterPro"/>
</dbReference>
<dbReference type="NCBIfam" id="TIGR01334">
    <property type="entry name" value="modD"/>
    <property type="match status" value="1"/>
</dbReference>
<dbReference type="RefSeq" id="WP_093287063.1">
    <property type="nucleotide sequence ID" value="NZ_FOFS01000010.1"/>
</dbReference>
<dbReference type="PANTHER" id="PTHR32179">
    <property type="entry name" value="NICOTINATE-NUCLEOTIDE PYROPHOSPHORYLASE [CARBOXYLATING]"/>
    <property type="match status" value="1"/>
</dbReference>
<gene>
    <name evidence="8" type="ORF">SAMN04488038_110109</name>
</gene>
<dbReference type="Pfam" id="PF02749">
    <property type="entry name" value="QRPTase_N"/>
    <property type="match status" value="1"/>
</dbReference>
<reference evidence="8 9" key="1">
    <citation type="submission" date="2016-10" db="EMBL/GenBank/DDBJ databases">
        <authorList>
            <person name="de Groot N.N."/>
        </authorList>
    </citation>
    <scope>NUCLEOTIDE SEQUENCE [LARGE SCALE GENOMIC DNA]</scope>
    <source>
        <strain evidence="8 9">DSM 25927</strain>
    </source>
</reference>
<sequence>MPPALRAAELERLLDEDLPHGDLSTELLGIGAQAAQMQFAARGAYCVAGVEAAVELLQHLGLSVAAQVCSGECLRDGQLILQASGRADAAFAGWKLAQNLIEWLSGIAHCTRQMLSAARAVQPGAVLACTRKTMPLTRRLAAEAVRAGGGSLHRLSLSETILLFPEHRRFTGDALDLPALVRTVRAKAPERCIVIEVTNHDEALRAAQAGADVLQLEKFSVEAVSRLSAVLGGKGPRLAAAGGVTLHNIASYAAAGASLLVSSAPYAAPPREVAVLLQPA</sequence>
<dbReference type="FunFam" id="3.20.20.70:FF:000030">
    <property type="entry name" value="Nicotinate-nucleotide pyrophosphorylase, carboxylating"/>
    <property type="match status" value="1"/>
</dbReference>
<name>A0A1H9INC2_9GAMM</name>
<dbReference type="SUPFAM" id="SSF54675">
    <property type="entry name" value="Nicotinate/Quinolinate PRTase N-terminal domain-like"/>
    <property type="match status" value="1"/>
</dbReference>
<dbReference type="Proteomes" id="UP000199233">
    <property type="component" value="Unassembled WGS sequence"/>
</dbReference>
<evidence type="ECO:0000256" key="4">
    <source>
        <dbReference type="ARBA" id="ARBA00022679"/>
    </source>
</evidence>
<dbReference type="STRING" id="489703.SAMN04488038_110109"/>
<dbReference type="AlphaFoldDB" id="A0A1H9INC2"/>
<dbReference type="EMBL" id="FOFS01000010">
    <property type="protein sequence ID" value="SEQ76007.1"/>
    <property type="molecule type" value="Genomic_DNA"/>
</dbReference>
<dbReference type="GO" id="GO:0034213">
    <property type="term" value="P:quinolinate catabolic process"/>
    <property type="evidence" value="ECO:0007669"/>
    <property type="project" value="TreeGrafter"/>
</dbReference>
<feature type="domain" description="Quinolinate phosphoribosyl transferase C-terminal" evidence="6">
    <location>
        <begin position="107"/>
        <end position="270"/>
    </location>
</feature>
<dbReference type="PIRSF" id="PIRSF006250">
    <property type="entry name" value="NadC_ModD"/>
    <property type="match status" value="1"/>
</dbReference>
<dbReference type="InterPro" id="IPR037128">
    <property type="entry name" value="Quinolinate_PRibosylTase_N_sf"/>
</dbReference>
<evidence type="ECO:0000256" key="5">
    <source>
        <dbReference type="PIRNR" id="PIRNR006250"/>
    </source>
</evidence>
<feature type="domain" description="Quinolinate phosphoribosyl transferase N-terminal" evidence="7">
    <location>
        <begin position="22"/>
        <end position="105"/>
    </location>
</feature>
<evidence type="ECO:0000256" key="2">
    <source>
        <dbReference type="ARBA" id="ARBA00019205"/>
    </source>
</evidence>
<evidence type="ECO:0000313" key="8">
    <source>
        <dbReference type="EMBL" id="SEQ76007.1"/>
    </source>
</evidence>
<dbReference type="PANTHER" id="PTHR32179:SF4">
    <property type="entry name" value="PYROPHOSPHORYLASE MODD-RELATED"/>
    <property type="match status" value="1"/>
</dbReference>
<organism evidence="8 9">
    <name type="scientific">Solimonas aquatica</name>
    <dbReference type="NCBI Taxonomy" id="489703"/>
    <lineage>
        <taxon>Bacteria</taxon>
        <taxon>Pseudomonadati</taxon>
        <taxon>Pseudomonadota</taxon>
        <taxon>Gammaproteobacteria</taxon>
        <taxon>Nevskiales</taxon>
        <taxon>Nevskiaceae</taxon>
        <taxon>Solimonas</taxon>
    </lineage>
</organism>
<protein>
    <recommendedName>
        <fullName evidence="2">Putative pyrophosphorylase ModD</fullName>
    </recommendedName>
</protein>
<evidence type="ECO:0000259" key="7">
    <source>
        <dbReference type="Pfam" id="PF02749"/>
    </source>
</evidence>
<dbReference type="InterPro" id="IPR036068">
    <property type="entry name" value="Nicotinate_pribotase-like_C"/>
</dbReference>
<evidence type="ECO:0000313" key="9">
    <source>
        <dbReference type="Proteomes" id="UP000199233"/>
    </source>
</evidence>
<proteinExistence type="inferred from homology"/>
<keyword evidence="9" id="KW-1185">Reference proteome</keyword>
<keyword evidence="3 5" id="KW-0328">Glycosyltransferase</keyword>
<dbReference type="InterPro" id="IPR022412">
    <property type="entry name" value="Quinolinate_PRibosylTrfase_N"/>
</dbReference>
<dbReference type="OrthoDB" id="8216773at2"/>
<dbReference type="InterPro" id="IPR002638">
    <property type="entry name" value="Quinolinate_PRibosylTrfase_C"/>
</dbReference>